<evidence type="ECO:0000256" key="4">
    <source>
        <dbReference type="ARBA" id="ARBA00023235"/>
    </source>
</evidence>
<feature type="domain" description="Pseudouridine synthase II N-terminal" evidence="6">
    <location>
        <begin position="133"/>
        <end position="217"/>
    </location>
</feature>
<proteinExistence type="inferred from homology"/>
<dbReference type="Proteomes" id="UP000259221">
    <property type="component" value="Unassembled WGS sequence"/>
</dbReference>
<comment type="function">
    <text evidence="5">Responsible for synthesis of pseudouridine from uracil-55 in the psi GC loop of transfer RNAs.</text>
</comment>
<name>A0A3E1J181_GARVA</name>
<feature type="domain" description="tRNA pseudouridylate synthase B C-terminal" evidence="7">
    <location>
        <begin position="218"/>
        <end position="251"/>
    </location>
</feature>
<evidence type="ECO:0000259" key="6">
    <source>
        <dbReference type="Pfam" id="PF01509"/>
    </source>
</evidence>
<organism evidence="8 9">
    <name type="scientific">Gardnerella vaginalis</name>
    <dbReference type="NCBI Taxonomy" id="2702"/>
    <lineage>
        <taxon>Bacteria</taxon>
        <taxon>Bacillati</taxon>
        <taxon>Actinomycetota</taxon>
        <taxon>Actinomycetes</taxon>
        <taxon>Bifidobacteriales</taxon>
        <taxon>Bifidobacteriaceae</taxon>
        <taxon>Gardnerella</taxon>
    </lineage>
</organism>
<dbReference type="AlphaFoldDB" id="A0A3E1J181"/>
<comment type="similarity">
    <text evidence="2 5">Belongs to the pseudouridine synthase TruB family. Type 1 subfamily.</text>
</comment>
<comment type="catalytic activity">
    <reaction evidence="1 5">
        <text>uridine(55) in tRNA = pseudouridine(55) in tRNA</text>
        <dbReference type="Rhea" id="RHEA:42532"/>
        <dbReference type="Rhea" id="RHEA-COMP:10101"/>
        <dbReference type="Rhea" id="RHEA-COMP:10102"/>
        <dbReference type="ChEBI" id="CHEBI:65314"/>
        <dbReference type="ChEBI" id="CHEBI:65315"/>
        <dbReference type="EC" id="5.4.99.25"/>
    </reaction>
</comment>
<dbReference type="InterPro" id="IPR020103">
    <property type="entry name" value="PsdUridine_synth_cat_dom_sf"/>
</dbReference>
<dbReference type="EC" id="5.4.99.25" evidence="5"/>
<dbReference type="GO" id="GO:1990481">
    <property type="term" value="P:mRNA pseudouridine synthesis"/>
    <property type="evidence" value="ECO:0007669"/>
    <property type="project" value="TreeGrafter"/>
</dbReference>
<dbReference type="HAMAP" id="MF_01080">
    <property type="entry name" value="TruB_bact"/>
    <property type="match status" value="1"/>
</dbReference>
<evidence type="ECO:0000313" key="9">
    <source>
        <dbReference type="Proteomes" id="UP000259221"/>
    </source>
</evidence>
<dbReference type="Pfam" id="PF01509">
    <property type="entry name" value="TruB_N"/>
    <property type="match status" value="2"/>
</dbReference>
<feature type="active site" description="Nucleophile" evidence="5">
    <location>
        <position position="49"/>
    </location>
</feature>
<evidence type="ECO:0000256" key="2">
    <source>
        <dbReference type="ARBA" id="ARBA00005642"/>
    </source>
</evidence>
<dbReference type="SUPFAM" id="SSF55120">
    <property type="entry name" value="Pseudouridine synthase"/>
    <property type="match status" value="1"/>
</dbReference>
<evidence type="ECO:0000313" key="8">
    <source>
        <dbReference type="EMBL" id="RFD79872.1"/>
    </source>
</evidence>
<dbReference type="InterPro" id="IPR032819">
    <property type="entry name" value="TruB_C"/>
</dbReference>
<feature type="domain" description="Pseudouridine synthase II N-terminal" evidence="6">
    <location>
        <begin position="34"/>
        <end position="99"/>
    </location>
</feature>
<dbReference type="InterPro" id="IPR002501">
    <property type="entry name" value="PsdUridine_synth_N"/>
</dbReference>
<evidence type="ECO:0000259" key="7">
    <source>
        <dbReference type="Pfam" id="PF16198"/>
    </source>
</evidence>
<dbReference type="Pfam" id="PF16198">
    <property type="entry name" value="TruB_C_2"/>
    <property type="match status" value="1"/>
</dbReference>
<dbReference type="PANTHER" id="PTHR13767">
    <property type="entry name" value="TRNA-PSEUDOURIDINE SYNTHASE"/>
    <property type="match status" value="1"/>
</dbReference>
<keyword evidence="4 5" id="KW-0413">Isomerase</keyword>
<dbReference type="GO" id="GO:0031119">
    <property type="term" value="P:tRNA pseudouridine synthesis"/>
    <property type="evidence" value="ECO:0007669"/>
    <property type="project" value="UniProtKB-UniRule"/>
</dbReference>
<sequence length="379" mass="41495">MVTVMQQQTIPTSGLLLVDKPQNVTSHDVVACARHLLHTKRVGHAGTLDPMATGLLIIGFGNATRLLNYMLGHHKTYEAIIRLGEATTTDDADGEILPERELGLGPGVAAKSQDPTFTALFESAASETSDAFNRIKQVIHENLVGKIKQAPTAFSAIKINGQRAYDLAREGKTVELESREIEISEFNVSQPRVTKGVSGRIVCDVVATVSCSSGTYIRALARDLGRLLGVGGHLIKLRRTSVGNFSIDDPRVLKLIAKSHEFTDREGKLQQRYKAVPSENFDANTDLQHLCLTMMEAAESTLPTFKIDETQARDLRFGRWIKLTNEENSAQYPAITYVPADNTTQCDVVAVVEPAKTNKCEQIKPIVVFPASEKTGKLD</sequence>
<evidence type="ECO:0000256" key="5">
    <source>
        <dbReference type="HAMAP-Rule" id="MF_01080"/>
    </source>
</evidence>
<protein>
    <recommendedName>
        <fullName evidence="5">tRNA pseudouridine synthase B</fullName>
        <ecNumber evidence="5">5.4.99.25</ecNumber>
    </recommendedName>
    <alternativeName>
        <fullName evidence="5">tRNA pseudouridine(55) synthase</fullName>
        <shortName evidence="5">Psi55 synthase</shortName>
    </alternativeName>
    <alternativeName>
        <fullName evidence="5">tRNA pseudouridylate synthase</fullName>
    </alternativeName>
    <alternativeName>
        <fullName evidence="5">tRNA-uridine isomerase</fullName>
    </alternativeName>
</protein>
<keyword evidence="3 5" id="KW-0819">tRNA processing</keyword>
<dbReference type="EMBL" id="LRTV01000006">
    <property type="protein sequence ID" value="RFD79872.1"/>
    <property type="molecule type" value="Genomic_DNA"/>
</dbReference>
<dbReference type="PANTHER" id="PTHR13767:SF2">
    <property type="entry name" value="PSEUDOURIDYLATE SYNTHASE TRUB1"/>
    <property type="match status" value="1"/>
</dbReference>
<dbReference type="InterPro" id="IPR014780">
    <property type="entry name" value="tRNA_psdUridine_synth_TruB"/>
</dbReference>
<dbReference type="GO" id="GO:0160148">
    <property type="term" value="F:tRNA pseudouridine(55) synthase activity"/>
    <property type="evidence" value="ECO:0007669"/>
    <property type="project" value="UniProtKB-EC"/>
</dbReference>
<comment type="caution">
    <text evidence="8">The sequence shown here is derived from an EMBL/GenBank/DDBJ whole genome shotgun (WGS) entry which is preliminary data.</text>
</comment>
<dbReference type="Gene3D" id="3.30.2350.10">
    <property type="entry name" value="Pseudouridine synthase"/>
    <property type="match status" value="1"/>
</dbReference>
<dbReference type="GO" id="GO:0003723">
    <property type="term" value="F:RNA binding"/>
    <property type="evidence" value="ECO:0007669"/>
    <property type="project" value="InterPro"/>
</dbReference>
<evidence type="ECO:0000256" key="3">
    <source>
        <dbReference type="ARBA" id="ARBA00022694"/>
    </source>
</evidence>
<dbReference type="CDD" id="cd02573">
    <property type="entry name" value="PseudoU_synth_EcTruB"/>
    <property type="match status" value="1"/>
</dbReference>
<reference evidence="8 9" key="1">
    <citation type="submission" date="2016-02" db="EMBL/GenBank/DDBJ databases">
        <authorList>
            <person name="Alioto T."/>
            <person name="Alioto T."/>
        </authorList>
    </citation>
    <scope>NUCLEOTIDE SEQUENCE [LARGE SCALE GENOMIC DNA]</scope>
    <source>
        <strain evidence="8 9">NR010</strain>
    </source>
</reference>
<accession>A0A3E1J181</accession>
<gene>
    <name evidence="5" type="primary">truB</name>
    <name evidence="8" type="ORF">AXE77_03835</name>
</gene>
<evidence type="ECO:0000256" key="1">
    <source>
        <dbReference type="ARBA" id="ARBA00000385"/>
    </source>
</evidence>